<accession>A0A0D2MDP8</accession>
<dbReference type="GeneID" id="25741969"/>
<gene>
    <name evidence="1" type="ORF">MNEG_9094</name>
</gene>
<proteinExistence type="predicted"/>
<evidence type="ECO:0000313" key="1">
    <source>
        <dbReference type="EMBL" id="KIY98871.1"/>
    </source>
</evidence>
<dbReference type="Proteomes" id="UP000054498">
    <property type="component" value="Unassembled WGS sequence"/>
</dbReference>
<reference evidence="1 2" key="1">
    <citation type="journal article" date="2013" name="BMC Genomics">
        <title>Reconstruction of the lipid metabolism for the microalga Monoraphidium neglectum from its genome sequence reveals characteristics suitable for biofuel production.</title>
        <authorList>
            <person name="Bogen C."/>
            <person name="Al-Dilaimi A."/>
            <person name="Albersmeier A."/>
            <person name="Wichmann J."/>
            <person name="Grundmann M."/>
            <person name="Rupp O."/>
            <person name="Lauersen K.J."/>
            <person name="Blifernez-Klassen O."/>
            <person name="Kalinowski J."/>
            <person name="Goesmann A."/>
            <person name="Mussgnug J.H."/>
            <person name="Kruse O."/>
        </authorList>
    </citation>
    <scope>NUCLEOTIDE SEQUENCE [LARGE SCALE GENOMIC DNA]</scope>
    <source>
        <strain evidence="1 2">SAG 48.87</strain>
    </source>
</reference>
<dbReference type="AlphaFoldDB" id="A0A0D2MDP8"/>
<feature type="non-terminal residue" evidence="1">
    <location>
        <position position="73"/>
    </location>
</feature>
<keyword evidence="2" id="KW-1185">Reference proteome</keyword>
<feature type="non-terminal residue" evidence="1">
    <location>
        <position position="1"/>
    </location>
</feature>
<dbReference type="EMBL" id="KK102035">
    <property type="protein sequence ID" value="KIY98871.1"/>
    <property type="molecule type" value="Genomic_DNA"/>
</dbReference>
<protein>
    <submittedName>
        <fullName evidence="1">Uncharacterized protein</fullName>
    </submittedName>
</protein>
<organism evidence="1 2">
    <name type="scientific">Monoraphidium neglectum</name>
    <dbReference type="NCBI Taxonomy" id="145388"/>
    <lineage>
        <taxon>Eukaryota</taxon>
        <taxon>Viridiplantae</taxon>
        <taxon>Chlorophyta</taxon>
        <taxon>core chlorophytes</taxon>
        <taxon>Chlorophyceae</taxon>
        <taxon>CS clade</taxon>
        <taxon>Sphaeropleales</taxon>
        <taxon>Selenastraceae</taxon>
        <taxon>Monoraphidium</taxon>
    </lineage>
</organism>
<dbReference type="KEGG" id="mng:MNEG_9094"/>
<dbReference type="RefSeq" id="XP_013897891.1">
    <property type="nucleotide sequence ID" value="XM_014042437.1"/>
</dbReference>
<evidence type="ECO:0000313" key="2">
    <source>
        <dbReference type="Proteomes" id="UP000054498"/>
    </source>
</evidence>
<name>A0A0D2MDP8_9CHLO</name>
<sequence>LRHQVQADRQRRVDGQERRLHALALADCQQGERCAAAAAAEVWGAWRQRWPCVQQQRGAEGWCGCSGGAAAVL</sequence>